<protein>
    <submittedName>
        <fullName evidence="3">Uncharacterized protein</fullName>
    </submittedName>
</protein>
<keyword evidence="4" id="KW-1185">Reference proteome</keyword>
<dbReference type="AlphaFoldDB" id="A0A9W8YU23"/>
<sequence>MHSCIATLLSILAILSPALGILTANDLPYHDPQSPQTPVESCLRRYHNYDAAYGKLPYQTVFFRHPDESHFELAILTAYIEFYPHTLKAWLEERNFTIRDFSDSTDSDLCGWREYESVVVSGRRHGQIGWRRNNLYLNAGASQSSNSTSVEGASGSYISHIDPIKPSHDTVEVVKNILLNNTPYADIYSTRCFWLEFGIGMLGFGFGLYTLTSFAIHRERKKKLKALKDSDDIELDQIRVQDLSGSGMHRIETNDADVAKFDIEVTKQVMTRSSPSSTGGGIATPPPMYTLDGAGRSAVSVRDMV</sequence>
<feature type="transmembrane region" description="Helical" evidence="1">
    <location>
        <begin position="193"/>
        <end position="216"/>
    </location>
</feature>
<gene>
    <name evidence="3" type="ORF">N0V91_011272</name>
</gene>
<keyword evidence="1" id="KW-0472">Membrane</keyword>
<proteinExistence type="predicted"/>
<dbReference type="Proteomes" id="UP001140510">
    <property type="component" value="Unassembled WGS sequence"/>
</dbReference>
<feature type="chain" id="PRO_5040771858" evidence="2">
    <location>
        <begin position="21"/>
        <end position="305"/>
    </location>
</feature>
<keyword evidence="1" id="KW-0812">Transmembrane</keyword>
<evidence type="ECO:0000313" key="3">
    <source>
        <dbReference type="EMBL" id="KAJ4392757.1"/>
    </source>
</evidence>
<keyword evidence="1" id="KW-1133">Transmembrane helix</keyword>
<dbReference type="EMBL" id="JAPEVA010000207">
    <property type="protein sequence ID" value="KAJ4392757.1"/>
    <property type="molecule type" value="Genomic_DNA"/>
</dbReference>
<evidence type="ECO:0000256" key="2">
    <source>
        <dbReference type="SAM" id="SignalP"/>
    </source>
</evidence>
<comment type="caution">
    <text evidence="3">The sequence shown here is derived from an EMBL/GenBank/DDBJ whole genome shotgun (WGS) entry which is preliminary data.</text>
</comment>
<name>A0A9W8YU23_9PLEO</name>
<feature type="signal peptide" evidence="2">
    <location>
        <begin position="1"/>
        <end position="20"/>
    </location>
</feature>
<keyword evidence="2" id="KW-0732">Signal</keyword>
<evidence type="ECO:0000256" key="1">
    <source>
        <dbReference type="SAM" id="Phobius"/>
    </source>
</evidence>
<organism evidence="3 4">
    <name type="scientific">Didymella pomorum</name>
    <dbReference type="NCBI Taxonomy" id="749634"/>
    <lineage>
        <taxon>Eukaryota</taxon>
        <taxon>Fungi</taxon>
        <taxon>Dikarya</taxon>
        <taxon>Ascomycota</taxon>
        <taxon>Pezizomycotina</taxon>
        <taxon>Dothideomycetes</taxon>
        <taxon>Pleosporomycetidae</taxon>
        <taxon>Pleosporales</taxon>
        <taxon>Pleosporineae</taxon>
        <taxon>Didymellaceae</taxon>
        <taxon>Didymella</taxon>
    </lineage>
</organism>
<evidence type="ECO:0000313" key="4">
    <source>
        <dbReference type="Proteomes" id="UP001140510"/>
    </source>
</evidence>
<reference evidence="3" key="1">
    <citation type="submission" date="2022-10" db="EMBL/GenBank/DDBJ databases">
        <title>Tapping the CABI collections for fungal endophytes: first genome assemblies for Collariella, Neodidymelliopsis, Ascochyta clinopodiicola, Didymella pomorum, Didymosphaeria variabile, Neocosmospora piperis and Neocucurbitaria cava.</title>
        <authorList>
            <person name="Hill R."/>
        </authorList>
    </citation>
    <scope>NUCLEOTIDE SEQUENCE</scope>
    <source>
        <strain evidence="3">IMI 355091</strain>
    </source>
</reference>
<dbReference type="OrthoDB" id="3676331at2759"/>
<accession>A0A9W8YU23</accession>